<evidence type="ECO:0000313" key="2">
    <source>
        <dbReference type="EMBL" id="GAA4386072.1"/>
    </source>
</evidence>
<dbReference type="InterPro" id="IPR007421">
    <property type="entry name" value="Schlafen_AlbA_2_dom"/>
</dbReference>
<name>A0ABP8J6V6_9ACTN</name>
<sequence>MTTADRLLFTPLHRALGADPSPLTFALLTQAVDNGIPETADLDFKQNIEPGRALKDGDLPKDLAAMANSGGGMLLFGVSDSGSTASGVSPLTPDRVTDTFVRDIRRIALNQLSPPLFDLDVVPIVEGENRALVVIVPNSAEAPHFIFKDDSFKVPYRHGPDTQWMNERMLEAAYRARFEQFRTDRTALDELVEHGFEGRPTDARAWLVAASRPSTPSTGRRRLTKREATEVFLAGHQHAQTLAPAGNHPLARVDVHNPRTGLRKWRASPRHMAPSVGHQDCQAEIHNDGSVVLAAAIGQERVGSDQFIQPNEITTTGVGGALADFIGLVRGLAARSAVQRVDVEVQVRWPSGTDLVIREWEIGPIQYLIDADHALPIARFVPVRTELDMAPWLDADGVLDQYRDLVADVVEQGGVARLE</sequence>
<gene>
    <name evidence="2" type="ORF">GCM10023147_08850</name>
</gene>
<dbReference type="RefSeq" id="WP_344991427.1">
    <property type="nucleotide sequence ID" value="NZ_BAABFR010000008.1"/>
</dbReference>
<dbReference type="Gene3D" id="3.30.950.30">
    <property type="entry name" value="Schlafen, AAA domain"/>
    <property type="match status" value="1"/>
</dbReference>
<proteinExistence type="predicted"/>
<evidence type="ECO:0000259" key="1">
    <source>
        <dbReference type="Pfam" id="PF04326"/>
    </source>
</evidence>
<reference evidence="3" key="1">
    <citation type="journal article" date="2019" name="Int. J. Syst. Evol. Microbiol.">
        <title>The Global Catalogue of Microorganisms (GCM) 10K type strain sequencing project: providing services to taxonomists for standard genome sequencing and annotation.</title>
        <authorList>
            <consortium name="The Broad Institute Genomics Platform"/>
            <consortium name="The Broad Institute Genome Sequencing Center for Infectious Disease"/>
            <person name="Wu L."/>
            <person name="Ma J."/>
        </authorList>
    </citation>
    <scope>NUCLEOTIDE SEQUENCE [LARGE SCALE GENOMIC DNA]</scope>
    <source>
        <strain evidence="3">JCM 17688</strain>
    </source>
</reference>
<accession>A0ABP8J6V6</accession>
<protein>
    <recommendedName>
        <fullName evidence="1">Schlafen AlbA-2 domain-containing protein</fullName>
    </recommendedName>
</protein>
<organism evidence="2 3">
    <name type="scientific">Tsukamurella soli</name>
    <dbReference type="NCBI Taxonomy" id="644556"/>
    <lineage>
        <taxon>Bacteria</taxon>
        <taxon>Bacillati</taxon>
        <taxon>Actinomycetota</taxon>
        <taxon>Actinomycetes</taxon>
        <taxon>Mycobacteriales</taxon>
        <taxon>Tsukamurellaceae</taxon>
        <taxon>Tsukamurella</taxon>
    </lineage>
</organism>
<feature type="domain" description="Schlafen AlbA-2" evidence="1">
    <location>
        <begin position="38"/>
        <end position="165"/>
    </location>
</feature>
<dbReference type="EMBL" id="BAABFR010000008">
    <property type="protein sequence ID" value="GAA4386072.1"/>
    <property type="molecule type" value="Genomic_DNA"/>
</dbReference>
<dbReference type="Proteomes" id="UP001500635">
    <property type="component" value="Unassembled WGS sequence"/>
</dbReference>
<dbReference type="Pfam" id="PF04326">
    <property type="entry name" value="SLFN_AlbA_2"/>
    <property type="match status" value="1"/>
</dbReference>
<comment type="caution">
    <text evidence="2">The sequence shown here is derived from an EMBL/GenBank/DDBJ whole genome shotgun (WGS) entry which is preliminary data.</text>
</comment>
<dbReference type="InterPro" id="IPR038461">
    <property type="entry name" value="Schlafen_AlbA_2_dom_sf"/>
</dbReference>
<keyword evidence="3" id="KW-1185">Reference proteome</keyword>
<evidence type="ECO:0000313" key="3">
    <source>
        <dbReference type="Proteomes" id="UP001500635"/>
    </source>
</evidence>